<feature type="non-terminal residue" evidence="2">
    <location>
        <position position="1"/>
    </location>
</feature>
<accession>X1RF49</accession>
<evidence type="ECO:0000313" key="2">
    <source>
        <dbReference type="EMBL" id="GAI54214.1"/>
    </source>
</evidence>
<dbReference type="Gene3D" id="3.40.50.2000">
    <property type="entry name" value="Glycogen Phosphorylase B"/>
    <property type="match status" value="2"/>
</dbReference>
<dbReference type="GO" id="GO:0016757">
    <property type="term" value="F:glycosyltransferase activity"/>
    <property type="evidence" value="ECO:0007669"/>
    <property type="project" value="InterPro"/>
</dbReference>
<evidence type="ECO:0000259" key="1">
    <source>
        <dbReference type="Pfam" id="PF00534"/>
    </source>
</evidence>
<dbReference type="Pfam" id="PF00534">
    <property type="entry name" value="Glycos_transf_1"/>
    <property type="match status" value="1"/>
</dbReference>
<dbReference type="EMBL" id="BARV01036465">
    <property type="protein sequence ID" value="GAI54214.1"/>
    <property type="molecule type" value="Genomic_DNA"/>
</dbReference>
<dbReference type="SUPFAM" id="SSF53756">
    <property type="entry name" value="UDP-Glycosyltransferase/glycogen phosphorylase"/>
    <property type="match status" value="1"/>
</dbReference>
<dbReference type="CDD" id="cd03801">
    <property type="entry name" value="GT4_PimA-like"/>
    <property type="match status" value="1"/>
</dbReference>
<sequence length="176" mass="19291">RLIYAKGVQDLISAFPMVKRAIPNVKLLVVGDGPYGCQLEELASRTDCSRAIKFLGQKSQDEIIEILSMADVFVNPSYSEGLPTSVLEAAAIGVPIVATDVGGTSEIIKHGKTGLIIKEREPRQIAEAVILLCRNKQAAKKNLATKLGKAARLKVINDYSWENTVKRTMQVWQEVL</sequence>
<gene>
    <name evidence="2" type="ORF">S06H3_56658</name>
</gene>
<comment type="caution">
    <text evidence="2">The sequence shown here is derived from an EMBL/GenBank/DDBJ whole genome shotgun (WGS) entry which is preliminary data.</text>
</comment>
<dbReference type="InterPro" id="IPR001296">
    <property type="entry name" value="Glyco_trans_1"/>
</dbReference>
<name>X1RF49_9ZZZZ</name>
<organism evidence="2">
    <name type="scientific">marine sediment metagenome</name>
    <dbReference type="NCBI Taxonomy" id="412755"/>
    <lineage>
        <taxon>unclassified sequences</taxon>
        <taxon>metagenomes</taxon>
        <taxon>ecological metagenomes</taxon>
    </lineage>
</organism>
<dbReference type="PANTHER" id="PTHR12526">
    <property type="entry name" value="GLYCOSYLTRANSFERASE"/>
    <property type="match status" value="1"/>
</dbReference>
<feature type="domain" description="Glycosyl transferase family 1" evidence="1">
    <location>
        <begin position="1"/>
        <end position="152"/>
    </location>
</feature>
<proteinExistence type="predicted"/>
<dbReference type="AlphaFoldDB" id="X1RF49"/>
<protein>
    <recommendedName>
        <fullName evidence="1">Glycosyl transferase family 1 domain-containing protein</fullName>
    </recommendedName>
</protein>
<reference evidence="2" key="1">
    <citation type="journal article" date="2014" name="Front. Microbiol.">
        <title>High frequency of phylogenetically diverse reductive dehalogenase-homologous genes in deep subseafloor sedimentary metagenomes.</title>
        <authorList>
            <person name="Kawai M."/>
            <person name="Futagami T."/>
            <person name="Toyoda A."/>
            <person name="Takaki Y."/>
            <person name="Nishi S."/>
            <person name="Hori S."/>
            <person name="Arai W."/>
            <person name="Tsubouchi T."/>
            <person name="Morono Y."/>
            <person name="Uchiyama I."/>
            <person name="Ito T."/>
            <person name="Fujiyama A."/>
            <person name="Inagaki F."/>
            <person name="Takami H."/>
        </authorList>
    </citation>
    <scope>NUCLEOTIDE SEQUENCE</scope>
    <source>
        <strain evidence="2">Expedition CK06-06</strain>
    </source>
</reference>